<protein>
    <recommendedName>
        <fullName evidence="11">Porin domain-containing protein</fullName>
    </recommendedName>
</protein>
<keyword evidence="3" id="KW-0813">Transport</keyword>
<dbReference type="GO" id="GO:0046930">
    <property type="term" value="C:pore complex"/>
    <property type="evidence" value="ECO:0007669"/>
    <property type="project" value="UniProtKB-KW"/>
</dbReference>
<reference evidence="12" key="1">
    <citation type="submission" date="2018-05" db="EMBL/GenBank/DDBJ databases">
        <authorList>
            <person name="Lanie J.A."/>
            <person name="Ng W.-L."/>
            <person name="Kazmierczak K.M."/>
            <person name="Andrzejewski T.M."/>
            <person name="Davidsen T.M."/>
            <person name="Wayne K.J."/>
            <person name="Tettelin H."/>
            <person name="Glass J.I."/>
            <person name="Rusch D."/>
            <person name="Podicherti R."/>
            <person name="Tsui H.-C.T."/>
            <person name="Winkler M.E."/>
        </authorList>
    </citation>
    <scope>NUCLEOTIDE SEQUENCE</scope>
</reference>
<evidence type="ECO:0000256" key="4">
    <source>
        <dbReference type="ARBA" id="ARBA00022452"/>
    </source>
</evidence>
<proteinExistence type="predicted"/>
<dbReference type="PANTHER" id="PTHR34501">
    <property type="entry name" value="PROTEIN YDDL-RELATED"/>
    <property type="match status" value="1"/>
</dbReference>
<dbReference type="Pfam" id="PF13609">
    <property type="entry name" value="Porin_4"/>
    <property type="match status" value="1"/>
</dbReference>
<dbReference type="Gene3D" id="2.40.160.10">
    <property type="entry name" value="Porin"/>
    <property type="match status" value="1"/>
</dbReference>
<keyword evidence="5" id="KW-0812">Transmembrane</keyword>
<evidence type="ECO:0000256" key="9">
    <source>
        <dbReference type="ARBA" id="ARBA00023136"/>
    </source>
</evidence>
<dbReference type="InterPro" id="IPR033900">
    <property type="entry name" value="Gram_neg_porin_domain"/>
</dbReference>
<evidence type="ECO:0000256" key="10">
    <source>
        <dbReference type="ARBA" id="ARBA00023237"/>
    </source>
</evidence>
<comment type="subcellular location">
    <subcellularLocation>
        <location evidence="1">Membrane</location>
        <topology evidence="1">Multi-pass membrane protein</topology>
    </subcellularLocation>
</comment>
<name>A0A381Z1Z9_9ZZZZ</name>
<evidence type="ECO:0000256" key="3">
    <source>
        <dbReference type="ARBA" id="ARBA00022448"/>
    </source>
</evidence>
<dbReference type="InterPro" id="IPR050298">
    <property type="entry name" value="Gram-neg_bact_OMP"/>
</dbReference>
<evidence type="ECO:0000256" key="8">
    <source>
        <dbReference type="ARBA" id="ARBA00023114"/>
    </source>
</evidence>
<dbReference type="GO" id="GO:0006811">
    <property type="term" value="P:monoatomic ion transport"/>
    <property type="evidence" value="ECO:0007669"/>
    <property type="project" value="UniProtKB-KW"/>
</dbReference>
<keyword evidence="8" id="KW-0626">Porin</keyword>
<evidence type="ECO:0000256" key="6">
    <source>
        <dbReference type="ARBA" id="ARBA00022729"/>
    </source>
</evidence>
<dbReference type="InterPro" id="IPR023614">
    <property type="entry name" value="Porin_dom_sf"/>
</dbReference>
<evidence type="ECO:0000313" key="12">
    <source>
        <dbReference type="EMBL" id="SVA83265.1"/>
    </source>
</evidence>
<evidence type="ECO:0000259" key="11">
    <source>
        <dbReference type="Pfam" id="PF13609"/>
    </source>
</evidence>
<organism evidence="12">
    <name type="scientific">marine metagenome</name>
    <dbReference type="NCBI Taxonomy" id="408172"/>
    <lineage>
        <taxon>unclassified sequences</taxon>
        <taxon>metagenomes</taxon>
        <taxon>ecological metagenomes</taxon>
    </lineage>
</organism>
<keyword evidence="10" id="KW-0998">Cell outer membrane</keyword>
<evidence type="ECO:0000256" key="7">
    <source>
        <dbReference type="ARBA" id="ARBA00023065"/>
    </source>
</evidence>
<keyword evidence="9" id="KW-0472">Membrane</keyword>
<dbReference type="PANTHER" id="PTHR34501:SF9">
    <property type="entry name" value="MAJOR OUTER MEMBRANE PROTEIN P.IA"/>
    <property type="match status" value="1"/>
</dbReference>
<gene>
    <name evidence="12" type="ORF">METZ01_LOCUS136119</name>
</gene>
<keyword evidence="7" id="KW-0406">Ion transport</keyword>
<dbReference type="SUPFAM" id="SSF56935">
    <property type="entry name" value="Porins"/>
    <property type="match status" value="1"/>
</dbReference>
<evidence type="ECO:0000256" key="1">
    <source>
        <dbReference type="ARBA" id="ARBA00004141"/>
    </source>
</evidence>
<dbReference type="EMBL" id="UINC01019643">
    <property type="protein sequence ID" value="SVA83265.1"/>
    <property type="molecule type" value="Genomic_DNA"/>
</dbReference>
<keyword evidence="6" id="KW-0732">Signal</keyword>
<dbReference type="AlphaFoldDB" id="A0A381Z1Z9"/>
<evidence type="ECO:0000256" key="2">
    <source>
        <dbReference type="ARBA" id="ARBA00011233"/>
    </source>
</evidence>
<comment type="subunit">
    <text evidence="2">Homotrimer.</text>
</comment>
<sequence length="273" mass="27679">MNKKLLAAAVASAVAVPGVVAADASFYGALKPRINVQDSNLSMSDGASRIGWKSSKDMGNGNTVSGKVELGLDMSDGHINTGNTSRVTTVSFGGDWGSATVGSQWSVMTGPDWVTCVNSGSSCAGHVGYQGRVADSLVITGPAVGPLGLSMQAEADGSDLAAWAIATGIDLGSINIQAAYRDTDSDDYTEVAASTTVAGITLAAGFSSAGSGADGSSIFANVSGLKMQYDETGGDADLSANYDVDLGGATMRLGVIDNEGSETKVFVQWMYSL</sequence>
<feature type="domain" description="Porin" evidence="11">
    <location>
        <begin position="9"/>
        <end position="247"/>
    </location>
</feature>
<accession>A0A381Z1Z9</accession>
<evidence type="ECO:0000256" key="5">
    <source>
        <dbReference type="ARBA" id="ARBA00022692"/>
    </source>
</evidence>
<dbReference type="GO" id="GO:0015288">
    <property type="term" value="F:porin activity"/>
    <property type="evidence" value="ECO:0007669"/>
    <property type="project" value="UniProtKB-KW"/>
</dbReference>
<keyword evidence="4" id="KW-1134">Transmembrane beta strand</keyword>